<keyword evidence="1" id="KW-0106">Calcium</keyword>
<dbReference type="WBParaSite" id="ECPE_0000420901-mRNA-1">
    <property type="protein sequence ID" value="ECPE_0000420901-mRNA-1"/>
    <property type="gene ID" value="ECPE_0000420901"/>
</dbReference>
<evidence type="ECO:0000313" key="4">
    <source>
        <dbReference type="Proteomes" id="UP000272942"/>
    </source>
</evidence>
<dbReference type="OrthoDB" id="6224172at2759"/>
<dbReference type="InterPro" id="IPR037177">
    <property type="entry name" value="DLC_sf"/>
</dbReference>
<gene>
    <name evidence="3" type="ORF">ECPE_LOCUS4201</name>
</gene>
<dbReference type="GO" id="GO:0005509">
    <property type="term" value="F:calcium ion binding"/>
    <property type="evidence" value="ECO:0007669"/>
    <property type="project" value="InterPro"/>
</dbReference>
<protein>
    <submittedName>
        <fullName evidence="5">EF-hand domain-containing protein</fullName>
    </submittedName>
</protein>
<dbReference type="GO" id="GO:0030286">
    <property type="term" value="C:dynein complex"/>
    <property type="evidence" value="ECO:0007669"/>
    <property type="project" value="InterPro"/>
</dbReference>
<dbReference type="PROSITE" id="PS00018">
    <property type="entry name" value="EF_HAND_1"/>
    <property type="match status" value="1"/>
</dbReference>
<dbReference type="CDD" id="cd21454">
    <property type="entry name" value="DLC-like_TAL"/>
    <property type="match status" value="1"/>
</dbReference>
<dbReference type="InterPro" id="IPR001372">
    <property type="entry name" value="Dynein_light_chain_typ-1/2"/>
</dbReference>
<reference evidence="5" key="1">
    <citation type="submission" date="2016-06" db="UniProtKB">
        <authorList>
            <consortium name="WormBaseParasite"/>
        </authorList>
    </citation>
    <scope>IDENTIFICATION</scope>
</reference>
<proteinExistence type="predicted"/>
<dbReference type="SMART" id="SM01375">
    <property type="entry name" value="Dynein_light"/>
    <property type="match status" value="1"/>
</dbReference>
<dbReference type="InterPro" id="IPR011992">
    <property type="entry name" value="EF-hand-dom_pair"/>
</dbReference>
<dbReference type="AlphaFoldDB" id="A0A183AB66"/>
<dbReference type="CDD" id="cd00051">
    <property type="entry name" value="EFh"/>
    <property type="match status" value="1"/>
</dbReference>
<sequence>MDSFVDVFLAVDANQNGTITLRELSQYVEKHRLDPIMISQWMNLFDPNNTGRITLGKFCEVLGLQPAEVKEKWGRSPQLGSDIHVILDQMPMNNQLKLVQEARRLAKMTTSDDRTYLTQQLKRFADENLGGSWQVMIVKGAYWITFTHLPDNSFHFHMDDYSYLFWRSAEQLE</sequence>
<feature type="domain" description="EF-hand" evidence="2">
    <location>
        <begin position="1"/>
        <end position="34"/>
    </location>
</feature>
<name>A0A183AB66_9TREM</name>
<dbReference type="InterPro" id="IPR002048">
    <property type="entry name" value="EF_hand_dom"/>
</dbReference>
<reference evidence="3 4" key="2">
    <citation type="submission" date="2018-11" db="EMBL/GenBank/DDBJ databases">
        <authorList>
            <consortium name="Pathogen Informatics"/>
        </authorList>
    </citation>
    <scope>NUCLEOTIDE SEQUENCE [LARGE SCALE GENOMIC DNA]</scope>
    <source>
        <strain evidence="3 4">Egypt</strain>
    </source>
</reference>
<organism evidence="5">
    <name type="scientific">Echinostoma caproni</name>
    <dbReference type="NCBI Taxonomy" id="27848"/>
    <lineage>
        <taxon>Eukaryota</taxon>
        <taxon>Metazoa</taxon>
        <taxon>Spiralia</taxon>
        <taxon>Lophotrochozoa</taxon>
        <taxon>Platyhelminthes</taxon>
        <taxon>Trematoda</taxon>
        <taxon>Digenea</taxon>
        <taxon>Plagiorchiida</taxon>
        <taxon>Echinostomata</taxon>
        <taxon>Echinostomatoidea</taxon>
        <taxon>Echinostomatidae</taxon>
        <taxon>Echinostoma</taxon>
    </lineage>
</organism>
<dbReference type="Proteomes" id="UP000272942">
    <property type="component" value="Unassembled WGS sequence"/>
</dbReference>
<dbReference type="SUPFAM" id="SSF54648">
    <property type="entry name" value="DLC"/>
    <property type="match status" value="1"/>
</dbReference>
<evidence type="ECO:0000313" key="3">
    <source>
        <dbReference type="EMBL" id="VDP71908.1"/>
    </source>
</evidence>
<evidence type="ECO:0000313" key="5">
    <source>
        <dbReference type="WBParaSite" id="ECPE_0000420901-mRNA-1"/>
    </source>
</evidence>
<dbReference type="Gene3D" id="3.30.740.10">
    <property type="entry name" value="Protein Inhibitor Of Neuronal Nitric Oxide Synthase"/>
    <property type="match status" value="1"/>
</dbReference>
<evidence type="ECO:0000259" key="2">
    <source>
        <dbReference type="PROSITE" id="PS50222"/>
    </source>
</evidence>
<dbReference type="InterPro" id="IPR018247">
    <property type="entry name" value="EF_Hand_1_Ca_BS"/>
</dbReference>
<dbReference type="PROSITE" id="PS50222">
    <property type="entry name" value="EF_HAND_2"/>
    <property type="match status" value="1"/>
</dbReference>
<dbReference type="Pfam" id="PF01221">
    <property type="entry name" value="Dynein_light"/>
    <property type="match status" value="1"/>
</dbReference>
<dbReference type="EMBL" id="UZAN01041079">
    <property type="protein sequence ID" value="VDP71908.1"/>
    <property type="molecule type" value="Genomic_DNA"/>
</dbReference>
<accession>A0A183AB66</accession>
<dbReference type="SUPFAM" id="SSF47473">
    <property type="entry name" value="EF-hand"/>
    <property type="match status" value="1"/>
</dbReference>
<keyword evidence="4" id="KW-1185">Reference proteome</keyword>
<dbReference type="GO" id="GO:0007017">
    <property type="term" value="P:microtubule-based process"/>
    <property type="evidence" value="ECO:0007669"/>
    <property type="project" value="InterPro"/>
</dbReference>
<dbReference type="Gene3D" id="1.10.238.10">
    <property type="entry name" value="EF-hand"/>
    <property type="match status" value="1"/>
</dbReference>
<evidence type="ECO:0000256" key="1">
    <source>
        <dbReference type="ARBA" id="ARBA00022837"/>
    </source>
</evidence>